<organismHost>
    <name type="scientific">Bos taurus</name>
    <name type="common">Bovine</name>
    <dbReference type="NCBI Taxonomy" id="9913"/>
</organismHost>
<dbReference type="GO" id="GO:0043657">
    <property type="term" value="C:host cell"/>
    <property type="evidence" value="ECO:0007669"/>
    <property type="project" value="GOC"/>
</dbReference>
<dbReference type="GO" id="GO:0046718">
    <property type="term" value="P:symbiont entry into host cell"/>
    <property type="evidence" value="ECO:0007669"/>
    <property type="project" value="UniProtKB-KW"/>
</dbReference>
<dbReference type="Proteomes" id="UP001164955">
    <property type="component" value="Segment"/>
</dbReference>
<evidence type="ECO:0000256" key="7">
    <source>
        <dbReference type="ARBA" id="ARBA00023125"/>
    </source>
</evidence>
<dbReference type="GO" id="GO:0019028">
    <property type="term" value="C:viral capsid"/>
    <property type="evidence" value="ECO:0007669"/>
    <property type="project" value="InterPro"/>
</dbReference>
<keyword evidence="7" id="KW-0238">DNA-binding</keyword>
<dbReference type="GO" id="GO:0075732">
    <property type="term" value="P:viral penetration into host nucleus"/>
    <property type="evidence" value="ECO:0007669"/>
    <property type="project" value="UniProtKB-KW"/>
</dbReference>
<evidence type="ECO:0000313" key="10">
    <source>
        <dbReference type="Proteomes" id="UP001164955"/>
    </source>
</evidence>
<evidence type="ECO:0000256" key="1">
    <source>
        <dbReference type="ARBA" id="ARBA00005746"/>
    </source>
</evidence>
<organism evidence="9 10">
    <name type="scientific">Bovine adenovirus C serotype 10</name>
    <name type="common">BAdV-10</name>
    <name type="synonym">Mastadenovirus bos10</name>
    <dbReference type="NCBI Taxonomy" id="39788"/>
    <lineage>
        <taxon>Viruses</taxon>
        <taxon>Varidnaviria</taxon>
        <taxon>Bamfordvirae</taxon>
        <taxon>Preplasmiviricota</taxon>
        <taxon>Polisuviricotina</taxon>
        <taxon>Pharingeaviricetes</taxon>
        <taxon>Rowavirales</taxon>
        <taxon>Adenoviridae</taxon>
        <taxon>Mastadenovirus</taxon>
        <taxon>Mastadenovirus bosdecimum</taxon>
        <taxon>Bovine mastadenovirus C</taxon>
    </lineage>
</organism>
<keyword evidence="5" id="KW-0946">Virion</keyword>
<evidence type="ECO:0000256" key="2">
    <source>
        <dbReference type="ARBA" id="ARBA00022524"/>
    </source>
</evidence>
<evidence type="ECO:0000256" key="3">
    <source>
        <dbReference type="ARBA" id="ARBA00022553"/>
    </source>
</evidence>
<accession>A0A9X9KQ89</accession>
<keyword evidence="10" id="KW-1185">Reference proteome</keyword>
<dbReference type="GO" id="GO:0003677">
    <property type="term" value="F:DNA binding"/>
    <property type="evidence" value="ECO:0007669"/>
    <property type="project" value="UniProtKB-KW"/>
</dbReference>
<dbReference type="EMBL" id="ON217544">
    <property type="protein sequence ID" value="UZF96923.1"/>
    <property type="molecule type" value="Genomic_DNA"/>
</dbReference>
<sequence length="106" mass="12553">MAVLLSPSNNTGWGLKKTMYGGAQVRSDEHPVLVRQHFRAPWRALKRARLAKSREFIEDDDSDIMVPPVQRRRRNRLIVRPSVAFISRVLRNLRSRRRARRNRRPQ</sequence>
<evidence type="ECO:0000256" key="4">
    <source>
        <dbReference type="ARBA" id="ARBA00022562"/>
    </source>
</evidence>
<keyword evidence="2" id="KW-1163">Viral penetration into host nucleus</keyword>
<keyword evidence="3" id="KW-0597">Phosphoprotein</keyword>
<name>A0A9X9KQ89_ADEBA</name>
<evidence type="ECO:0000256" key="8">
    <source>
        <dbReference type="ARBA" id="ARBA00023296"/>
    </source>
</evidence>
<keyword evidence="6" id="KW-0426">Late protein</keyword>
<keyword evidence="8" id="KW-1160">Virus entry into host cell</keyword>
<dbReference type="InterPro" id="IPR004912">
    <property type="entry name" value="Adeno_VII"/>
</dbReference>
<evidence type="ECO:0000256" key="5">
    <source>
        <dbReference type="ARBA" id="ARBA00022844"/>
    </source>
</evidence>
<evidence type="ECO:0000313" key="9">
    <source>
        <dbReference type="EMBL" id="UZF96923.1"/>
    </source>
</evidence>
<keyword evidence="4" id="KW-1048">Host nucleus</keyword>
<protein>
    <submittedName>
        <fullName evidence="9">PVII</fullName>
    </submittedName>
</protein>
<proteinExistence type="inferred from homology"/>
<evidence type="ECO:0000256" key="6">
    <source>
        <dbReference type="ARBA" id="ARBA00022921"/>
    </source>
</evidence>
<comment type="similarity">
    <text evidence="1">Belongs to the adenoviridae histone-like nucleoprotein family.</text>
</comment>
<dbReference type="Pfam" id="PF03228">
    <property type="entry name" value="Adeno_VII"/>
    <property type="match status" value="1"/>
</dbReference>
<reference evidence="9" key="1">
    <citation type="submission" date="2022-04" db="EMBL/GenBank/DDBJ databases">
        <title>Complete genome sequence analysis of bovine adenovirus 10, the only representative of species Bovine mastadenovirus C.</title>
        <authorList>
            <person name="Vidovszky M.Z."/>
            <person name="Podgorski I.I."/>
            <person name="Kovacs E.R."/>
            <person name="Harrach B."/>
            <person name="Benko M."/>
        </authorList>
    </citation>
    <scope>NUCLEOTIDE SEQUENCE</scope>
    <source>
        <strain evidence="9">Belfast 1</strain>
    </source>
</reference>